<dbReference type="InterPro" id="IPR032858">
    <property type="entry name" value="CcoP_N"/>
</dbReference>
<dbReference type="RefSeq" id="WP_151666812.1">
    <property type="nucleotide sequence ID" value="NZ_WBVO01000003.1"/>
</dbReference>
<name>A0A6N6RKM9_9FLAO</name>
<dbReference type="Pfam" id="PF14715">
    <property type="entry name" value="FixP_N"/>
    <property type="match status" value="1"/>
</dbReference>
<dbReference type="InterPro" id="IPR038414">
    <property type="entry name" value="CcoP_N_sf"/>
</dbReference>
<evidence type="ECO:0000256" key="5">
    <source>
        <dbReference type="SAM" id="MobiDB-lite"/>
    </source>
</evidence>
<feature type="domain" description="Cytochrome c" evidence="8">
    <location>
        <begin position="185"/>
        <end position="264"/>
    </location>
</feature>
<dbReference type="InterPro" id="IPR009056">
    <property type="entry name" value="Cyt_c-like_dom"/>
</dbReference>
<feature type="compositionally biased region" description="Acidic residues" evidence="5">
    <location>
        <begin position="286"/>
        <end position="312"/>
    </location>
</feature>
<keyword evidence="3 4" id="KW-0408">Iron</keyword>
<evidence type="ECO:0000313" key="9">
    <source>
        <dbReference type="EMBL" id="KAB2813610.1"/>
    </source>
</evidence>
<evidence type="ECO:0000256" key="4">
    <source>
        <dbReference type="PROSITE-ProRule" id="PRU00433"/>
    </source>
</evidence>
<dbReference type="PANTHER" id="PTHR33751:SF1">
    <property type="entry name" value="CBB3-TYPE CYTOCHROME C OXIDASE SUBUNIT FIXP"/>
    <property type="match status" value="1"/>
</dbReference>
<dbReference type="Gene3D" id="6.10.280.130">
    <property type="match status" value="1"/>
</dbReference>
<feature type="transmembrane region" description="Helical" evidence="6">
    <location>
        <begin position="32"/>
        <end position="51"/>
    </location>
</feature>
<feature type="chain" id="PRO_5026924500" evidence="7">
    <location>
        <begin position="21"/>
        <end position="312"/>
    </location>
</feature>
<gene>
    <name evidence="9" type="ORF">F8C67_05465</name>
</gene>
<keyword evidence="1 4" id="KW-0349">Heme</keyword>
<keyword evidence="6" id="KW-0812">Transmembrane</keyword>
<evidence type="ECO:0000256" key="3">
    <source>
        <dbReference type="ARBA" id="ARBA00023004"/>
    </source>
</evidence>
<dbReference type="AlphaFoldDB" id="A0A6N6RKM9"/>
<reference evidence="9 10" key="1">
    <citation type="submission" date="2019-09" db="EMBL/GenBank/DDBJ databases">
        <title>Genomes of family Cryomorphaceae.</title>
        <authorList>
            <person name="Bowman J.P."/>
        </authorList>
    </citation>
    <scope>NUCLEOTIDE SEQUENCE [LARGE SCALE GENOMIC DNA]</scope>
    <source>
        <strain evidence="9 10">LMG 25704</strain>
    </source>
</reference>
<evidence type="ECO:0000256" key="7">
    <source>
        <dbReference type="SAM" id="SignalP"/>
    </source>
</evidence>
<keyword evidence="6" id="KW-1133">Transmembrane helix</keyword>
<evidence type="ECO:0000256" key="1">
    <source>
        <dbReference type="ARBA" id="ARBA00022617"/>
    </source>
</evidence>
<evidence type="ECO:0000256" key="6">
    <source>
        <dbReference type="SAM" id="Phobius"/>
    </source>
</evidence>
<feature type="signal peptide" evidence="7">
    <location>
        <begin position="1"/>
        <end position="20"/>
    </location>
</feature>
<dbReference type="SUPFAM" id="SSF46626">
    <property type="entry name" value="Cytochrome c"/>
    <property type="match status" value="1"/>
</dbReference>
<feature type="transmembrane region" description="Helical" evidence="6">
    <location>
        <begin position="118"/>
        <end position="139"/>
    </location>
</feature>
<dbReference type="PANTHER" id="PTHR33751">
    <property type="entry name" value="CBB3-TYPE CYTOCHROME C OXIDASE SUBUNIT FIXP"/>
    <property type="match status" value="1"/>
</dbReference>
<keyword evidence="6" id="KW-0472">Membrane</keyword>
<dbReference type="GO" id="GO:0009055">
    <property type="term" value="F:electron transfer activity"/>
    <property type="evidence" value="ECO:0007669"/>
    <property type="project" value="InterPro"/>
</dbReference>
<organism evidence="9 10">
    <name type="scientific">Phaeocystidibacter luteus</name>
    <dbReference type="NCBI Taxonomy" id="911197"/>
    <lineage>
        <taxon>Bacteria</taxon>
        <taxon>Pseudomonadati</taxon>
        <taxon>Bacteroidota</taxon>
        <taxon>Flavobacteriia</taxon>
        <taxon>Flavobacteriales</taxon>
        <taxon>Phaeocystidibacteraceae</taxon>
        <taxon>Phaeocystidibacter</taxon>
    </lineage>
</organism>
<feature type="region of interest" description="Disordered" evidence="5">
    <location>
        <begin position="285"/>
        <end position="312"/>
    </location>
</feature>
<dbReference type="InterPro" id="IPR036909">
    <property type="entry name" value="Cyt_c-like_dom_sf"/>
</dbReference>
<dbReference type="Gene3D" id="1.10.760.10">
    <property type="entry name" value="Cytochrome c-like domain"/>
    <property type="match status" value="1"/>
</dbReference>
<dbReference type="Proteomes" id="UP000468650">
    <property type="component" value="Unassembled WGS sequence"/>
</dbReference>
<evidence type="ECO:0000259" key="8">
    <source>
        <dbReference type="PROSITE" id="PS51007"/>
    </source>
</evidence>
<keyword evidence="7" id="KW-0732">Signal</keyword>
<dbReference type="PROSITE" id="PS51007">
    <property type="entry name" value="CYTC"/>
    <property type="match status" value="1"/>
</dbReference>
<accession>A0A6N6RKM9</accession>
<keyword evidence="2 4" id="KW-0479">Metal-binding</keyword>
<dbReference type="OrthoDB" id="9811281at2"/>
<dbReference type="EMBL" id="WBVO01000003">
    <property type="protein sequence ID" value="KAB2813610.1"/>
    <property type="molecule type" value="Genomic_DNA"/>
</dbReference>
<keyword evidence="10" id="KW-1185">Reference proteome</keyword>
<dbReference type="Pfam" id="PF13442">
    <property type="entry name" value="Cytochrome_CBB3"/>
    <property type="match status" value="1"/>
</dbReference>
<protein>
    <submittedName>
        <fullName evidence="9">C-type cytochrome</fullName>
    </submittedName>
</protein>
<evidence type="ECO:0000313" key="10">
    <source>
        <dbReference type="Proteomes" id="UP000468650"/>
    </source>
</evidence>
<dbReference type="GO" id="GO:0046872">
    <property type="term" value="F:metal ion binding"/>
    <property type="evidence" value="ECO:0007669"/>
    <property type="project" value="UniProtKB-KW"/>
</dbReference>
<dbReference type="InterPro" id="IPR050597">
    <property type="entry name" value="Cytochrome_c_Oxidase_Subunit"/>
</dbReference>
<comment type="caution">
    <text evidence="9">The sequence shown here is derived from an EMBL/GenBank/DDBJ whole genome shotgun (WGS) entry which is preliminary data.</text>
</comment>
<evidence type="ECO:0000256" key="2">
    <source>
        <dbReference type="ARBA" id="ARBA00022723"/>
    </source>
</evidence>
<dbReference type="GO" id="GO:0020037">
    <property type="term" value="F:heme binding"/>
    <property type="evidence" value="ECO:0007669"/>
    <property type="project" value="InterPro"/>
</dbReference>
<proteinExistence type="predicted"/>
<sequence length="312" mass="33916">MKKRIVASLLAVLVSVPSFAAGEALKDALNNPMVWIGFTILIFLIISFAVVKNALDVMKEVSLKAQGRWEEVQEKEAEESSQIMQALTAAVPIERENEILTDHDYDGIQELDNRLPPWWLYGFYVSIIFAVVYLIRFHVTGDGMNSQEELAAEYAAFEAEQKAALSSGAIVELNADELEPITSMGELAFAEDIFTSVCASCHKADGGGSTGPNLTDEYWKHGGGISNVYTTIKEGVAGTSMAPWGTRYSDEKIHQIASYVLMLQGTNPPDALPADGELWVAPEPVAEAESETVEEAADETETTDAETSEAAE</sequence>